<evidence type="ECO:0000313" key="4">
    <source>
        <dbReference type="Proteomes" id="UP001152049"/>
    </source>
</evidence>
<dbReference type="PANTHER" id="PTHR48081">
    <property type="entry name" value="AB HYDROLASE SUPERFAMILY PROTEIN C4A8.06C"/>
    <property type="match status" value="1"/>
</dbReference>
<organism evidence="3 4">
    <name type="scientific">Fusarium torreyae</name>
    <dbReference type="NCBI Taxonomy" id="1237075"/>
    <lineage>
        <taxon>Eukaryota</taxon>
        <taxon>Fungi</taxon>
        <taxon>Dikarya</taxon>
        <taxon>Ascomycota</taxon>
        <taxon>Pezizomycotina</taxon>
        <taxon>Sordariomycetes</taxon>
        <taxon>Hypocreomycetidae</taxon>
        <taxon>Hypocreales</taxon>
        <taxon>Nectriaceae</taxon>
        <taxon>Fusarium</taxon>
    </lineage>
</organism>
<dbReference type="Pfam" id="PF07859">
    <property type="entry name" value="Abhydrolase_3"/>
    <property type="match status" value="1"/>
</dbReference>
<feature type="domain" description="Alpha/beta hydrolase fold-3" evidence="2">
    <location>
        <begin position="49"/>
        <end position="168"/>
    </location>
</feature>
<protein>
    <recommendedName>
        <fullName evidence="2">Alpha/beta hydrolase fold-3 domain-containing protein</fullName>
    </recommendedName>
</protein>
<reference evidence="3" key="1">
    <citation type="submission" date="2022-09" db="EMBL/GenBank/DDBJ databases">
        <title>Fusarium specimens isolated from Avocado Roots.</title>
        <authorList>
            <person name="Stajich J."/>
            <person name="Roper C."/>
            <person name="Heimlech-Rivalta G."/>
        </authorList>
    </citation>
    <scope>NUCLEOTIDE SEQUENCE</scope>
    <source>
        <strain evidence="3">CF00136</strain>
    </source>
</reference>
<evidence type="ECO:0000259" key="2">
    <source>
        <dbReference type="Pfam" id="PF07859"/>
    </source>
</evidence>
<dbReference type="PANTHER" id="PTHR48081:SF3">
    <property type="entry name" value="ALPHA_BETA HYDROLASE FOLD-3 DOMAIN-CONTAINING PROTEIN"/>
    <property type="match status" value="1"/>
</dbReference>
<evidence type="ECO:0000256" key="1">
    <source>
        <dbReference type="ARBA" id="ARBA00022801"/>
    </source>
</evidence>
<dbReference type="InterPro" id="IPR050300">
    <property type="entry name" value="GDXG_lipolytic_enzyme"/>
</dbReference>
<keyword evidence="4" id="KW-1185">Reference proteome</keyword>
<dbReference type="InterPro" id="IPR029058">
    <property type="entry name" value="AB_hydrolase_fold"/>
</dbReference>
<dbReference type="Proteomes" id="UP001152049">
    <property type="component" value="Unassembled WGS sequence"/>
</dbReference>
<dbReference type="OrthoDB" id="19653at2759"/>
<dbReference type="EMBL" id="JAOQAZ010000025">
    <property type="protein sequence ID" value="KAJ4252926.1"/>
    <property type="molecule type" value="Genomic_DNA"/>
</dbReference>
<proteinExistence type="predicted"/>
<dbReference type="GO" id="GO:0016787">
    <property type="term" value="F:hydrolase activity"/>
    <property type="evidence" value="ECO:0007669"/>
    <property type="project" value="UniProtKB-KW"/>
</dbReference>
<sequence length="330" mass="36943">MSDIPWNTESVFDSYDIFEETFKTVSSHEIKTAILLPKNLKPGSHPIIYHIHGGFLVMGHGLFAPFFPKWVDKLALEHSAIIVSPDYRLLPSADGLADVLEDVEDGWQWTKSRLPGILKEKAPGHSLDFSHTLLAGGSAGGYCATELALSHPDEFHSLAVVYPLLDTKDKVYLEGPSPDEPTVLRFPPEDIPSKEDALVWIEEKRKVPESRAGFERTPFAVAACQRGIFASHILDNKNLNKTEFHPLERVESGARLPKKMWIMHGGEDSTVPVRGSQKFVDLVAKKLPETTVRYDVVPGEDHGFEFDEKRWESFADEALGFVKDAWLIEG</sequence>
<name>A0A9W8RR29_9HYPO</name>
<accession>A0A9W8RR29</accession>
<comment type="caution">
    <text evidence="3">The sequence shown here is derived from an EMBL/GenBank/DDBJ whole genome shotgun (WGS) entry which is preliminary data.</text>
</comment>
<dbReference type="AlphaFoldDB" id="A0A9W8RR29"/>
<keyword evidence="1" id="KW-0378">Hydrolase</keyword>
<evidence type="ECO:0000313" key="3">
    <source>
        <dbReference type="EMBL" id="KAJ4252926.1"/>
    </source>
</evidence>
<dbReference type="SUPFAM" id="SSF53474">
    <property type="entry name" value="alpha/beta-Hydrolases"/>
    <property type="match status" value="1"/>
</dbReference>
<dbReference type="InterPro" id="IPR013094">
    <property type="entry name" value="AB_hydrolase_3"/>
</dbReference>
<dbReference type="Gene3D" id="3.40.50.1820">
    <property type="entry name" value="alpha/beta hydrolase"/>
    <property type="match status" value="1"/>
</dbReference>
<gene>
    <name evidence="3" type="ORF">NW762_010832</name>
</gene>